<protein>
    <submittedName>
        <fullName evidence="2">Uncharacterized protein</fullName>
    </submittedName>
</protein>
<name>A0A0L6U9B6_9BASI</name>
<dbReference type="EMBL" id="LAVV01013971">
    <property type="protein sequence ID" value="KNZ45158.1"/>
    <property type="molecule type" value="Genomic_DNA"/>
</dbReference>
<comment type="caution">
    <text evidence="2">The sequence shown here is derived from an EMBL/GenBank/DDBJ whole genome shotgun (WGS) entry which is preliminary data.</text>
</comment>
<gene>
    <name evidence="2" type="ORF">VP01_842g2</name>
</gene>
<keyword evidence="1" id="KW-1133">Transmembrane helix</keyword>
<keyword evidence="1" id="KW-0812">Transmembrane</keyword>
<dbReference type="VEuPathDB" id="FungiDB:VP01_842g2"/>
<proteinExistence type="predicted"/>
<sequence>MFGRLKLSQNFQHKPPSFVTLARLARSVHKWFSKHVLGNTTKNTHLPPLRKVSPPSNTPATSMASHSDLLAIKIHPRFQDKCLRLAIQLMIVIIIVTSIYKWLKNLKTPYNNSKTTGAKYIHFLLTGNPQPCQNML</sequence>
<feature type="transmembrane region" description="Helical" evidence="1">
    <location>
        <begin position="82"/>
        <end position="103"/>
    </location>
</feature>
<accession>A0A0L6U9B6</accession>
<evidence type="ECO:0000313" key="2">
    <source>
        <dbReference type="EMBL" id="KNZ45158.1"/>
    </source>
</evidence>
<dbReference type="Proteomes" id="UP000037035">
    <property type="component" value="Unassembled WGS sequence"/>
</dbReference>
<evidence type="ECO:0000313" key="3">
    <source>
        <dbReference type="Proteomes" id="UP000037035"/>
    </source>
</evidence>
<reference evidence="2 3" key="1">
    <citation type="submission" date="2015-08" db="EMBL/GenBank/DDBJ databases">
        <title>Next Generation Sequencing and Analysis of the Genome of Puccinia sorghi L Schw, the Causal Agent of Maize Common Rust.</title>
        <authorList>
            <person name="Rochi L."/>
            <person name="Burguener G."/>
            <person name="Darino M."/>
            <person name="Turjanski A."/>
            <person name="Kreff E."/>
            <person name="Dieguez M.J."/>
            <person name="Sacco F."/>
        </authorList>
    </citation>
    <scope>NUCLEOTIDE SEQUENCE [LARGE SCALE GENOMIC DNA]</scope>
    <source>
        <strain evidence="2 3">RO10H11247</strain>
    </source>
</reference>
<keyword evidence="3" id="KW-1185">Reference proteome</keyword>
<organism evidence="2 3">
    <name type="scientific">Puccinia sorghi</name>
    <dbReference type="NCBI Taxonomy" id="27349"/>
    <lineage>
        <taxon>Eukaryota</taxon>
        <taxon>Fungi</taxon>
        <taxon>Dikarya</taxon>
        <taxon>Basidiomycota</taxon>
        <taxon>Pucciniomycotina</taxon>
        <taxon>Pucciniomycetes</taxon>
        <taxon>Pucciniales</taxon>
        <taxon>Pucciniaceae</taxon>
        <taxon>Puccinia</taxon>
    </lineage>
</organism>
<evidence type="ECO:0000256" key="1">
    <source>
        <dbReference type="SAM" id="Phobius"/>
    </source>
</evidence>
<dbReference type="AlphaFoldDB" id="A0A0L6U9B6"/>
<keyword evidence="1" id="KW-0472">Membrane</keyword>